<evidence type="ECO:0000256" key="4">
    <source>
        <dbReference type="ARBA" id="ARBA00022679"/>
    </source>
</evidence>
<comment type="subunit">
    <text evidence="2">Homodimer.</text>
</comment>
<evidence type="ECO:0000256" key="2">
    <source>
        <dbReference type="ARBA" id="ARBA00011738"/>
    </source>
</evidence>
<comment type="caution">
    <text evidence="6">The sequence shown here is derived from an EMBL/GenBank/DDBJ whole genome shotgun (WGS) entry which is preliminary data.</text>
</comment>
<dbReference type="SUPFAM" id="SSF53383">
    <property type="entry name" value="PLP-dependent transferases"/>
    <property type="match status" value="1"/>
</dbReference>
<organism evidence="6">
    <name type="scientific">Brassica cretica</name>
    <name type="common">Mustard</name>
    <dbReference type="NCBI Taxonomy" id="69181"/>
    <lineage>
        <taxon>Eukaryota</taxon>
        <taxon>Viridiplantae</taxon>
        <taxon>Streptophyta</taxon>
        <taxon>Embryophyta</taxon>
        <taxon>Tracheophyta</taxon>
        <taxon>Spermatophyta</taxon>
        <taxon>Magnoliopsida</taxon>
        <taxon>eudicotyledons</taxon>
        <taxon>Gunneridae</taxon>
        <taxon>Pentapetalae</taxon>
        <taxon>rosids</taxon>
        <taxon>malvids</taxon>
        <taxon>Brassicales</taxon>
        <taxon>Brassicaceae</taxon>
        <taxon>Brassiceae</taxon>
        <taxon>Brassica</taxon>
    </lineage>
</organism>
<dbReference type="FunFam" id="3.90.1150.10:FF:000140">
    <property type="entry name" value="alanine aminotransferase 1"/>
    <property type="match status" value="1"/>
</dbReference>
<evidence type="ECO:0000256" key="5">
    <source>
        <dbReference type="ARBA" id="ARBA00022898"/>
    </source>
</evidence>
<accession>A0A8S9K2W9</accession>
<dbReference type="PANTHER" id="PTHR11751">
    <property type="entry name" value="ALANINE AMINOTRANSFERASE"/>
    <property type="match status" value="1"/>
</dbReference>
<dbReference type="EMBL" id="QGKY02000190">
    <property type="protein sequence ID" value="KAF2588511.1"/>
    <property type="molecule type" value="Genomic_DNA"/>
</dbReference>
<evidence type="ECO:0000313" key="6">
    <source>
        <dbReference type="EMBL" id="KAF2588511.1"/>
    </source>
</evidence>
<comment type="cofactor">
    <cofactor evidence="1">
        <name>pyridoxal 5'-phosphate</name>
        <dbReference type="ChEBI" id="CHEBI:597326"/>
    </cofactor>
</comment>
<dbReference type="PANTHER" id="PTHR11751:SF29">
    <property type="entry name" value="ALANINE TRANSAMINASE"/>
    <property type="match status" value="1"/>
</dbReference>
<evidence type="ECO:0000256" key="3">
    <source>
        <dbReference type="ARBA" id="ARBA00022576"/>
    </source>
</evidence>
<dbReference type="InterPro" id="IPR015424">
    <property type="entry name" value="PyrdxlP-dep_Trfase"/>
</dbReference>
<reference evidence="7" key="1">
    <citation type="submission" date="2019-12" db="EMBL/GenBank/DDBJ databases">
        <title>Genome sequencing and annotation of Brassica cretica.</title>
        <authorList>
            <person name="Studholme D.J."/>
            <person name="Sarris P."/>
        </authorList>
    </citation>
    <scope>NUCLEOTIDE SEQUENCE</scope>
    <source>
        <strain evidence="7">PFS-109/04</strain>
        <tissue evidence="7">Leaf</tissue>
    </source>
</reference>
<dbReference type="InterPro" id="IPR015422">
    <property type="entry name" value="PyrdxlP-dep_Trfase_small"/>
</dbReference>
<evidence type="ECO:0000256" key="1">
    <source>
        <dbReference type="ARBA" id="ARBA00001933"/>
    </source>
</evidence>
<dbReference type="AlphaFoldDB" id="A0A8S9K2W9"/>
<dbReference type="GO" id="GO:0004021">
    <property type="term" value="F:L-alanine:2-oxoglutarate aminotransferase activity"/>
    <property type="evidence" value="ECO:0007669"/>
    <property type="project" value="TreeGrafter"/>
</dbReference>
<sequence>MSTPKPGDDSYDSYIAEKEGILSSLDFSKACKVQPCQTLEEALNKLEGVTCNRAEGAIYLFPCINLPQKAIAAAEAAKTAPDALYCQRLLNAIGKVVVPGSGFRQV</sequence>
<gene>
    <name evidence="7" type="ORF">F2Q69_00060957</name>
    <name evidence="6" type="ORF">F2Q70_00040145</name>
</gene>
<proteinExistence type="predicted"/>
<dbReference type="InterPro" id="IPR045088">
    <property type="entry name" value="ALAT1/2-like"/>
</dbReference>
<keyword evidence="5" id="KW-0663">Pyridoxal phosphate</keyword>
<dbReference type="Proteomes" id="UP000712600">
    <property type="component" value="Unassembled WGS sequence"/>
</dbReference>
<dbReference type="Gene3D" id="3.90.1150.10">
    <property type="entry name" value="Aspartate Aminotransferase, domain 1"/>
    <property type="match status" value="1"/>
</dbReference>
<keyword evidence="3" id="KW-0032">Aminotransferase</keyword>
<name>A0A8S9K2W9_BRACR</name>
<keyword evidence="4" id="KW-0808">Transferase</keyword>
<reference evidence="6" key="2">
    <citation type="submission" date="2019-12" db="EMBL/GenBank/DDBJ databases">
        <title>Genome sequencing and annotation of Brassica cretica.</title>
        <authorList>
            <person name="Studholme D.J."/>
            <person name="Sarris P.F."/>
        </authorList>
    </citation>
    <scope>NUCLEOTIDE SEQUENCE</scope>
    <source>
        <strain evidence="6">PFS-102/07</strain>
        <tissue evidence="6">Leaf</tissue>
    </source>
</reference>
<protein>
    <submittedName>
        <fullName evidence="6">Uncharacterized protein</fullName>
    </submittedName>
</protein>
<evidence type="ECO:0000313" key="7">
    <source>
        <dbReference type="EMBL" id="KAF3571197.1"/>
    </source>
</evidence>
<dbReference type="EMBL" id="QGKX02000095">
    <property type="protein sequence ID" value="KAF3571197.1"/>
    <property type="molecule type" value="Genomic_DNA"/>
</dbReference>